<reference evidence="2 3" key="1">
    <citation type="submission" date="2020-03" db="EMBL/GenBank/DDBJ databases">
        <authorList>
            <person name="Sun Q."/>
        </authorList>
    </citation>
    <scope>NUCLEOTIDE SEQUENCE [LARGE SCALE GENOMIC DNA]</scope>
    <source>
        <strain evidence="2 3">JC162</strain>
    </source>
</reference>
<protein>
    <submittedName>
        <fullName evidence="2">Uncharacterized protein</fullName>
    </submittedName>
</protein>
<name>A0A848EAE5_9PROT</name>
<organism evidence="2 3">
    <name type="scientific">Neoroseomonas marina</name>
    <dbReference type="NCBI Taxonomy" id="1232220"/>
    <lineage>
        <taxon>Bacteria</taxon>
        <taxon>Pseudomonadati</taxon>
        <taxon>Pseudomonadota</taxon>
        <taxon>Alphaproteobacteria</taxon>
        <taxon>Acetobacterales</taxon>
        <taxon>Acetobacteraceae</taxon>
        <taxon>Neoroseomonas</taxon>
    </lineage>
</organism>
<dbReference type="EMBL" id="JABBKX010000002">
    <property type="protein sequence ID" value="NMJ41461.1"/>
    <property type="molecule type" value="Genomic_DNA"/>
</dbReference>
<accession>A0A848EAE5</accession>
<evidence type="ECO:0000313" key="2">
    <source>
        <dbReference type="EMBL" id="NMJ41461.1"/>
    </source>
</evidence>
<proteinExistence type="predicted"/>
<dbReference type="AlphaFoldDB" id="A0A848EAE5"/>
<sequence length="64" mass="7134">MPEVDPETEFDICLARAGITLPPERRPAMFEAFLAWRSLRAPLSEPLPPATEPAFGVRQKDAAR</sequence>
<feature type="region of interest" description="Disordered" evidence="1">
    <location>
        <begin position="45"/>
        <end position="64"/>
    </location>
</feature>
<gene>
    <name evidence="2" type="ORF">GWK16_09435</name>
</gene>
<evidence type="ECO:0000256" key="1">
    <source>
        <dbReference type="SAM" id="MobiDB-lite"/>
    </source>
</evidence>
<dbReference type="Proteomes" id="UP000548582">
    <property type="component" value="Unassembled WGS sequence"/>
</dbReference>
<comment type="caution">
    <text evidence="2">The sequence shown here is derived from an EMBL/GenBank/DDBJ whole genome shotgun (WGS) entry which is preliminary data.</text>
</comment>
<keyword evidence="3" id="KW-1185">Reference proteome</keyword>
<evidence type="ECO:0000313" key="3">
    <source>
        <dbReference type="Proteomes" id="UP000548582"/>
    </source>
</evidence>
<dbReference type="RefSeq" id="WP_170053656.1">
    <property type="nucleotide sequence ID" value="NZ_JABBKX010000002.1"/>
</dbReference>